<dbReference type="Proteomes" id="UP001375539">
    <property type="component" value="Unassembled WGS sequence"/>
</dbReference>
<gene>
    <name evidence="1" type="ORF">WKI58_19460</name>
</gene>
<sequence>MATLHERQNYRMTIMRALYNAMEGNRPGMTGAKLRDDLGMPEQDLAAACAYLAGEGLVLVDWTTRNTPATVTLTHQGIRLMESEEEERD</sequence>
<keyword evidence="2" id="KW-1185">Reference proteome</keyword>
<reference evidence="1" key="1">
    <citation type="submission" date="2024-03" db="EMBL/GenBank/DDBJ databases">
        <title>Novel Streptomyces species of biotechnological and ecological value are a feature of Machair soil.</title>
        <authorList>
            <person name="Prole J.R."/>
            <person name="Goodfellow M."/>
            <person name="Allenby N."/>
            <person name="Ward A.C."/>
        </authorList>
    </citation>
    <scope>NUCLEOTIDE SEQUENCE</scope>
    <source>
        <strain evidence="1">MS1.AVA.4</strain>
    </source>
</reference>
<dbReference type="EMBL" id="JBBKAI010000002">
    <property type="protein sequence ID" value="MEJ8658670.1"/>
    <property type="molecule type" value="Genomic_DNA"/>
</dbReference>
<proteinExistence type="predicted"/>
<organism evidence="1 2">
    <name type="scientific">Streptomyces pratisoli</name>
    <dbReference type="NCBI Taxonomy" id="3139917"/>
    <lineage>
        <taxon>Bacteria</taxon>
        <taxon>Bacillati</taxon>
        <taxon>Actinomycetota</taxon>
        <taxon>Actinomycetes</taxon>
        <taxon>Kitasatosporales</taxon>
        <taxon>Streptomycetaceae</taxon>
        <taxon>Streptomyces</taxon>
    </lineage>
</organism>
<evidence type="ECO:0000313" key="1">
    <source>
        <dbReference type="EMBL" id="MEJ8658670.1"/>
    </source>
</evidence>
<accession>A0ACC6QK91</accession>
<name>A0ACC6QK91_9ACTN</name>
<evidence type="ECO:0000313" key="2">
    <source>
        <dbReference type="Proteomes" id="UP001375539"/>
    </source>
</evidence>
<comment type="caution">
    <text evidence="1">The sequence shown here is derived from an EMBL/GenBank/DDBJ whole genome shotgun (WGS) entry which is preliminary data.</text>
</comment>
<protein>
    <submittedName>
        <fullName evidence="1">Uncharacterized protein</fullName>
    </submittedName>
</protein>